<evidence type="ECO:0000313" key="3">
    <source>
        <dbReference type="Proteomes" id="UP001148786"/>
    </source>
</evidence>
<dbReference type="EMBL" id="JANKHO010000060">
    <property type="protein sequence ID" value="KAJ3516273.1"/>
    <property type="molecule type" value="Genomic_DNA"/>
</dbReference>
<dbReference type="InterPro" id="IPR036890">
    <property type="entry name" value="HATPase_C_sf"/>
</dbReference>
<dbReference type="SUPFAM" id="SSF55874">
    <property type="entry name" value="ATPase domain of HSP90 chaperone/DNA topoisomerase II/histidine kinase"/>
    <property type="match status" value="1"/>
</dbReference>
<reference evidence="2" key="1">
    <citation type="submission" date="2022-07" db="EMBL/GenBank/DDBJ databases">
        <title>Genome Sequence of Agrocybe chaxingu.</title>
        <authorList>
            <person name="Buettner E."/>
        </authorList>
    </citation>
    <scope>NUCLEOTIDE SEQUENCE</scope>
    <source>
        <strain evidence="2">MP-N11</strain>
    </source>
</reference>
<dbReference type="InterPro" id="IPR038973">
    <property type="entry name" value="MutL/Mlh/Pms-like"/>
</dbReference>
<name>A0A9W8TDN7_9AGAR</name>
<dbReference type="Gene3D" id="3.30.565.10">
    <property type="entry name" value="Histidine kinase-like ATPase, C-terminal domain"/>
    <property type="match status" value="1"/>
</dbReference>
<dbReference type="GO" id="GO:0032300">
    <property type="term" value="C:mismatch repair complex"/>
    <property type="evidence" value="ECO:0007669"/>
    <property type="project" value="InterPro"/>
</dbReference>
<accession>A0A9W8TDN7</accession>
<dbReference type="PANTHER" id="PTHR10073:SF47">
    <property type="entry name" value="DNA MISMATCH REPAIR PROTEIN MLH3"/>
    <property type="match status" value="1"/>
</dbReference>
<dbReference type="PANTHER" id="PTHR10073">
    <property type="entry name" value="DNA MISMATCH REPAIR PROTEIN MLH, PMS, MUTL"/>
    <property type="match status" value="1"/>
</dbReference>
<evidence type="ECO:0000256" key="1">
    <source>
        <dbReference type="ARBA" id="ARBA00006082"/>
    </source>
</evidence>
<dbReference type="InterPro" id="IPR014762">
    <property type="entry name" value="DNA_mismatch_repair_CS"/>
</dbReference>
<gene>
    <name evidence="2" type="ORF">NLJ89_g1225</name>
</gene>
<dbReference type="Proteomes" id="UP001148786">
    <property type="component" value="Unassembled WGS sequence"/>
</dbReference>
<dbReference type="GO" id="GO:0140664">
    <property type="term" value="F:ATP-dependent DNA damage sensor activity"/>
    <property type="evidence" value="ECO:0007669"/>
    <property type="project" value="InterPro"/>
</dbReference>
<dbReference type="OrthoDB" id="429932at2759"/>
<dbReference type="AlphaFoldDB" id="A0A9W8TDN7"/>
<proteinExistence type="inferred from homology"/>
<dbReference type="GO" id="GO:0006298">
    <property type="term" value="P:mismatch repair"/>
    <property type="evidence" value="ECO:0007669"/>
    <property type="project" value="InterPro"/>
</dbReference>
<protein>
    <submittedName>
        <fullName evidence="2">Uncharacterized protein</fullName>
    </submittedName>
</protein>
<evidence type="ECO:0000313" key="2">
    <source>
        <dbReference type="EMBL" id="KAJ3516273.1"/>
    </source>
</evidence>
<sequence>MSEPQRTIARLPPPTQAKLRSTQILTSLPQIVSELVQNSLDAEATHVDVGIDAKEWICWVRDDGRGISKGDLELLGQGEECARYNTSKTYAPGDSNSLSTFGFRGEALVSAADVSCLEICSRTSKSRNTWSIILKGGKQLYVGPAYVEAIDVALGSMKLEGFISLTGAASKVDFRGVDDSGYAEQNSISELSVLSVQDDKPEMASGNFYTSTDGPDEVTWLDRATGEHFVVNTRTGHSRTANRSSQAGNEPCHAAIANHGEGRRTLRQHKTNNPAVVDTSARQDPLPKWLEQALESNRTYAITENRIPSVQVPPATHHIASTNDPFNSHQHAADERVRVEGFLKELCLGFLESPNRIQSGEAVGVRVREVTPPRPVLLTQHEALTIKRSPDVQAMLRKWGVRFVELSRVDPVSDSISDSGSSTGYSQLLSFFVDPSFCFVVRDSSFKETNCGISLRDSLGKSKVENYLQILASCLLKQPKTNFSGSGLCEAAQKVSLTL</sequence>
<comment type="caution">
    <text evidence="2">The sequence shown here is derived from an EMBL/GenBank/DDBJ whole genome shotgun (WGS) entry which is preliminary data.</text>
</comment>
<dbReference type="PROSITE" id="PS00058">
    <property type="entry name" value="DNA_MISMATCH_REPAIR_1"/>
    <property type="match status" value="1"/>
</dbReference>
<dbReference type="Pfam" id="PF13589">
    <property type="entry name" value="HATPase_c_3"/>
    <property type="match status" value="1"/>
</dbReference>
<keyword evidence="3" id="KW-1185">Reference proteome</keyword>
<dbReference type="GO" id="GO:0016887">
    <property type="term" value="F:ATP hydrolysis activity"/>
    <property type="evidence" value="ECO:0007669"/>
    <property type="project" value="InterPro"/>
</dbReference>
<organism evidence="2 3">
    <name type="scientific">Agrocybe chaxingu</name>
    <dbReference type="NCBI Taxonomy" id="84603"/>
    <lineage>
        <taxon>Eukaryota</taxon>
        <taxon>Fungi</taxon>
        <taxon>Dikarya</taxon>
        <taxon>Basidiomycota</taxon>
        <taxon>Agaricomycotina</taxon>
        <taxon>Agaricomycetes</taxon>
        <taxon>Agaricomycetidae</taxon>
        <taxon>Agaricales</taxon>
        <taxon>Agaricineae</taxon>
        <taxon>Strophariaceae</taxon>
        <taxon>Agrocybe</taxon>
    </lineage>
</organism>
<comment type="similarity">
    <text evidence="1">Belongs to the DNA mismatch repair MutL/HexB family.</text>
</comment>